<organism evidence="1 2">
    <name type="scientific">Escherichia coli</name>
    <dbReference type="NCBI Taxonomy" id="562"/>
    <lineage>
        <taxon>Bacteria</taxon>
        <taxon>Pseudomonadati</taxon>
        <taxon>Pseudomonadota</taxon>
        <taxon>Gammaproteobacteria</taxon>
        <taxon>Enterobacterales</taxon>
        <taxon>Enterobacteriaceae</taxon>
        <taxon>Escherichia</taxon>
    </lineage>
</organism>
<sequence>LEGFRNGQLRMIGAGTRSTYSSVSRAYDGTYSAQRQELVEGWLGYDLLQHEFIDYWCRPVYRSWLQMYLLARKERLPADVDHRTLYAAVYQGPVMPWINPMHEANAWELLVKAGFADEAEVARARGRDPRELKKSRETEIKANRAAGLVFSSDAYHQLVKSGMDPVEAVQKVYLGVGKMLTADEARELVNRYGAGLPVPGPDFPNESN</sequence>
<protein>
    <submittedName>
        <fullName evidence="1">Phage portal protein</fullName>
    </submittedName>
</protein>
<gene>
    <name evidence="1" type="ORF">IH772_30685</name>
</gene>
<evidence type="ECO:0000313" key="2">
    <source>
        <dbReference type="Proteomes" id="UP000640866"/>
    </source>
</evidence>
<reference evidence="1" key="1">
    <citation type="submission" date="2020-09" db="EMBL/GenBank/DDBJ databases">
        <title>Emerging polyconal dissemination of OXA-244-producing E. coli in France.</title>
        <authorList>
            <person name="Emeraud C."/>
            <person name="Girlich D."/>
            <person name="Bonnin R.A."/>
            <person name="Jousset A.B."/>
            <person name="Naas T."/>
            <person name="Dortet L."/>
        </authorList>
    </citation>
    <scope>NUCLEOTIDE SEQUENCE</scope>
    <source>
        <strain evidence="1">225E3</strain>
    </source>
</reference>
<dbReference type="Proteomes" id="UP000640866">
    <property type="component" value="Unassembled WGS sequence"/>
</dbReference>
<accession>A0AAP1RD06</accession>
<proteinExistence type="predicted"/>
<dbReference type="AlphaFoldDB" id="A0AAP1RD06"/>
<comment type="caution">
    <text evidence="1">The sequence shown here is derived from an EMBL/GenBank/DDBJ whole genome shotgun (WGS) entry which is preliminary data.</text>
</comment>
<feature type="non-terminal residue" evidence="1">
    <location>
        <position position="208"/>
    </location>
</feature>
<name>A0AAP1RD06_ECOLX</name>
<feature type="non-terminal residue" evidence="1">
    <location>
        <position position="1"/>
    </location>
</feature>
<dbReference type="EMBL" id="JACZOI010000860">
    <property type="protein sequence ID" value="MBE0981429.1"/>
    <property type="molecule type" value="Genomic_DNA"/>
</dbReference>
<evidence type="ECO:0000313" key="1">
    <source>
        <dbReference type="EMBL" id="MBE0981429.1"/>
    </source>
</evidence>